<accession>A0ABZ1YTN5</accession>
<dbReference type="PROSITE" id="PS00166">
    <property type="entry name" value="ENOYL_COA_HYDRATASE"/>
    <property type="match status" value="1"/>
</dbReference>
<reference evidence="8" key="1">
    <citation type="submission" date="2022-10" db="EMBL/GenBank/DDBJ databases">
        <title>The complete genomes of actinobacterial strains from the NBC collection.</title>
        <authorList>
            <person name="Joergensen T.S."/>
            <person name="Alvarez Arevalo M."/>
            <person name="Sterndorff E.B."/>
            <person name="Faurdal D."/>
            <person name="Vuksanovic O."/>
            <person name="Mourched A.-S."/>
            <person name="Charusanti P."/>
            <person name="Shaw S."/>
            <person name="Blin K."/>
            <person name="Weber T."/>
        </authorList>
    </citation>
    <scope>NUCLEOTIDE SEQUENCE</scope>
    <source>
        <strain evidence="8">NBC_01482</strain>
    </source>
</reference>
<dbReference type="InterPro" id="IPR029045">
    <property type="entry name" value="ClpP/crotonase-like_dom_sf"/>
</dbReference>
<dbReference type="CDD" id="cd06558">
    <property type="entry name" value="crotonase-like"/>
    <property type="match status" value="1"/>
</dbReference>
<dbReference type="PANTHER" id="PTHR43802">
    <property type="entry name" value="ENOYL-COA HYDRATASE"/>
    <property type="match status" value="1"/>
</dbReference>
<evidence type="ECO:0000256" key="6">
    <source>
        <dbReference type="RuleBase" id="RU003707"/>
    </source>
</evidence>
<dbReference type="RefSeq" id="WP_329410562.1">
    <property type="nucleotide sequence ID" value="NZ_CP109441.1"/>
</dbReference>
<protein>
    <submittedName>
        <fullName evidence="8">Enoyl-CoA hydratase-related protein</fullName>
    </submittedName>
</protein>
<evidence type="ECO:0000256" key="1">
    <source>
        <dbReference type="ARBA" id="ARBA00002994"/>
    </source>
</evidence>
<organism evidence="8 9">
    <name type="scientific">Nocardia vinacea</name>
    <dbReference type="NCBI Taxonomy" id="96468"/>
    <lineage>
        <taxon>Bacteria</taxon>
        <taxon>Bacillati</taxon>
        <taxon>Actinomycetota</taxon>
        <taxon>Actinomycetes</taxon>
        <taxon>Mycobacteriales</taxon>
        <taxon>Nocardiaceae</taxon>
        <taxon>Nocardia</taxon>
    </lineage>
</organism>
<dbReference type="SUPFAM" id="SSF52096">
    <property type="entry name" value="ClpP/crotonase"/>
    <property type="match status" value="1"/>
</dbReference>
<dbReference type="Gene3D" id="1.10.12.10">
    <property type="entry name" value="Lyase 2-enoyl-coa Hydratase, Chain A, domain 2"/>
    <property type="match status" value="1"/>
</dbReference>
<dbReference type="InterPro" id="IPR001753">
    <property type="entry name" value="Enoyl-CoA_hydra/iso"/>
</dbReference>
<dbReference type="InterPro" id="IPR014748">
    <property type="entry name" value="Enoyl-CoA_hydra_C"/>
</dbReference>
<name>A0ABZ1YTN5_9NOCA</name>
<evidence type="ECO:0000256" key="4">
    <source>
        <dbReference type="ARBA" id="ARBA00023709"/>
    </source>
</evidence>
<comment type="catalytic activity">
    <reaction evidence="4">
        <text>a (3S)-3-hydroxyacyl-CoA = a (2E)-enoyl-CoA + H2O</text>
        <dbReference type="Rhea" id="RHEA:16105"/>
        <dbReference type="ChEBI" id="CHEBI:15377"/>
        <dbReference type="ChEBI" id="CHEBI:57318"/>
        <dbReference type="ChEBI" id="CHEBI:58856"/>
        <dbReference type="EC" id="4.2.1.17"/>
    </reaction>
</comment>
<keyword evidence="9" id="KW-1185">Reference proteome</keyword>
<evidence type="ECO:0000256" key="2">
    <source>
        <dbReference type="ARBA" id="ARBA00005254"/>
    </source>
</evidence>
<sequence length="291" mass="30727">MTRIDDASDTVLWEVADGVATLSLNRPEAHNAQNLDMERRFQELLVRADDDPEVRAIIVTGVGRSFSVGGDAAMAKDIIEAGGWAASMPHPMARFGIGVRKPVVAAINGACAGGGLVWAVSCDIRFAASGAKLSAAFPRRGCVAERGLSWTLPRLIGLGHASDLLLSGRTVTAEEAEAMGLVNRTVAPEDLMTVAREWAVEVAANCAPTAMATIKRQLQEDSRGDFTSALARAGDEVLIATTGAGDFREGFMSFLERRPARFSPLLPHPGRGGSFTVPAELGSERDAVPSS</sequence>
<evidence type="ECO:0000256" key="7">
    <source>
        <dbReference type="SAM" id="MobiDB-lite"/>
    </source>
</evidence>
<comment type="similarity">
    <text evidence="2 6">Belongs to the enoyl-CoA hydratase/isomerase family.</text>
</comment>
<feature type="compositionally biased region" description="Basic and acidic residues" evidence="7">
    <location>
        <begin position="282"/>
        <end position="291"/>
    </location>
</feature>
<dbReference type="PANTHER" id="PTHR43802:SF1">
    <property type="entry name" value="IP11341P-RELATED"/>
    <property type="match status" value="1"/>
</dbReference>
<proteinExistence type="inferred from homology"/>
<comment type="catalytic activity">
    <reaction evidence="5">
        <text>a 4-saturated-(3S)-3-hydroxyacyl-CoA = a (3E)-enoyl-CoA + H2O</text>
        <dbReference type="Rhea" id="RHEA:20724"/>
        <dbReference type="ChEBI" id="CHEBI:15377"/>
        <dbReference type="ChEBI" id="CHEBI:58521"/>
        <dbReference type="ChEBI" id="CHEBI:137480"/>
        <dbReference type="EC" id="4.2.1.17"/>
    </reaction>
</comment>
<keyword evidence="3" id="KW-0443">Lipid metabolism</keyword>
<dbReference type="Pfam" id="PF00378">
    <property type="entry name" value="ECH_1"/>
    <property type="match status" value="1"/>
</dbReference>
<evidence type="ECO:0000256" key="5">
    <source>
        <dbReference type="ARBA" id="ARBA00023717"/>
    </source>
</evidence>
<comment type="function">
    <text evidence="1">Could possibly oxidize fatty acids using specific components.</text>
</comment>
<keyword evidence="3" id="KW-0276">Fatty acid metabolism</keyword>
<gene>
    <name evidence="8" type="ORF">OG563_47790</name>
</gene>
<evidence type="ECO:0000313" key="9">
    <source>
        <dbReference type="Proteomes" id="UP001432062"/>
    </source>
</evidence>
<dbReference type="EMBL" id="CP109441">
    <property type="protein sequence ID" value="WUV46650.1"/>
    <property type="molecule type" value="Genomic_DNA"/>
</dbReference>
<feature type="region of interest" description="Disordered" evidence="7">
    <location>
        <begin position="265"/>
        <end position="291"/>
    </location>
</feature>
<evidence type="ECO:0000313" key="8">
    <source>
        <dbReference type="EMBL" id="WUV46650.1"/>
    </source>
</evidence>
<dbReference type="Gene3D" id="3.90.226.10">
    <property type="entry name" value="2-enoyl-CoA Hydratase, Chain A, domain 1"/>
    <property type="match status" value="1"/>
</dbReference>
<evidence type="ECO:0000256" key="3">
    <source>
        <dbReference type="ARBA" id="ARBA00022832"/>
    </source>
</evidence>
<dbReference type="Proteomes" id="UP001432062">
    <property type="component" value="Chromosome"/>
</dbReference>
<dbReference type="InterPro" id="IPR018376">
    <property type="entry name" value="Enoyl-CoA_hyd/isom_CS"/>
</dbReference>